<dbReference type="eggNOG" id="KOG2793">
    <property type="taxonomic scope" value="Eukaryota"/>
</dbReference>
<dbReference type="PANTHER" id="PTHR14614">
    <property type="entry name" value="HEPATOCELLULAR CARCINOMA-ASSOCIATED ANTIGEN"/>
    <property type="match status" value="1"/>
</dbReference>
<gene>
    <name evidence="1" type="ORF">CC1G_05701</name>
</gene>
<dbReference type="GO" id="GO:0005634">
    <property type="term" value="C:nucleus"/>
    <property type="evidence" value="ECO:0007669"/>
    <property type="project" value="TreeGrafter"/>
</dbReference>
<dbReference type="InterPro" id="IPR029063">
    <property type="entry name" value="SAM-dependent_MTases_sf"/>
</dbReference>
<keyword evidence="2" id="KW-1185">Reference proteome</keyword>
<dbReference type="VEuPathDB" id="FungiDB:CC1G_05701"/>
<dbReference type="HOGENOM" id="CLU_052836_0_0_1"/>
<dbReference type="PANTHER" id="PTHR14614:SF162">
    <property type="entry name" value="EXPRESSED PROTEIN"/>
    <property type="match status" value="1"/>
</dbReference>
<dbReference type="KEGG" id="cci:CC1G_05701"/>
<dbReference type="GeneID" id="6008104"/>
<dbReference type="AlphaFoldDB" id="A8N9X4"/>
<dbReference type="STRING" id="240176.A8N9X4"/>
<proteinExistence type="predicted"/>
<organism evidence="1 2">
    <name type="scientific">Coprinopsis cinerea (strain Okayama-7 / 130 / ATCC MYA-4618 / FGSC 9003)</name>
    <name type="common">Inky cap fungus</name>
    <name type="synonym">Hormographiella aspergillata</name>
    <dbReference type="NCBI Taxonomy" id="240176"/>
    <lineage>
        <taxon>Eukaryota</taxon>
        <taxon>Fungi</taxon>
        <taxon>Dikarya</taxon>
        <taxon>Basidiomycota</taxon>
        <taxon>Agaricomycotina</taxon>
        <taxon>Agaricomycetes</taxon>
        <taxon>Agaricomycetidae</taxon>
        <taxon>Agaricales</taxon>
        <taxon>Agaricineae</taxon>
        <taxon>Psathyrellaceae</taxon>
        <taxon>Coprinopsis</taxon>
    </lineage>
</organism>
<evidence type="ECO:0000313" key="2">
    <source>
        <dbReference type="Proteomes" id="UP000001861"/>
    </source>
</evidence>
<dbReference type="OMA" id="MFYYISF"/>
<protein>
    <submittedName>
        <fullName evidence="1">Uncharacterized protein</fullName>
    </submittedName>
</protein>
<dbReference type="GO" id="GO:0005737">
    <property type="term" value="C:cytoplasm"/>
    <property type="evidence" value="ECO:0007669"/>
    <property type="project" value="TreeGrafter"/>
</dbReference>
<dbReference type="Pfam" id="PF10294">
    <property type="entry name" value="Methyltransf_16"/>
    <property type="match status" value="1"/>
</dbReference>
<accession>A8N9X4</accession>
<comment type="caution">
    <text evidence="1">The sequence shown here is derived from an EMBL/GenBank/DDBJ whole genome shotgun (WGS) entry which is preliminary data.</text>
</comment>
<sequence>MFFYLSFLRPPPTQAPLSSPILITPQISNDLRTEPFLSVQDLYYSWLQEPEPRTARNVAPKGPVFTQPTKLTTYRQATAYKEIPVPLPKNLREGQQWRLILMVQNRMDILSIDLGKEDIGAGIPFPVLSMPILFTARAGRWAPKQEQIERLYRFSVARPELPSVPDGGQPSPSTAGPSVQNVALRIREQTSFDLDKKIWDSGIGLSSWLVKLAESSSTGGFQLGQEGSALRERLKEIILNTSRQRILELGNVLPSTPFPYNMITRFKGAGIGIVALVLSVLRANFRATESAEERDEILTTDLDSAIPLLEHNIATNQRFYPSVELKAGVLNWEEDYISQVKESGPKFDLVVMADVTYNTSSFPALVQTLKSILQANEEKKPLIVLGYKQRDESERSLWEMAKEIGIDFVPVGEVPGYGEAPIEIWIA</sequence>
<dbReference type="GO" id="GO:0008757">
    <property type="term" value="F:S-adenosylmethionine-dependent methyltransferase activity"/>
    <property type="evidence" value="ECO:0007669"/>
    <property type="project" value="UniProtKB-ARBA"/>
</dbReference>
<dbReference type="OrthoDB" id="413520at2759"/>
<dbReference type="RefSeq" id="XP_001831630.2">
    <property type="nucleotide sequence ID" value="XM_001831578.2"/>
</dbReference>
<dbReference type="InterPro" id="IPR019410">
    <property type="entry name" value="Methyltransf_16"/>
</dbReference>
<evidence type="ECO:0000313" key="1">
    <source>
        <dbReference type="EMBL" id="EAU90163.2"/>
    </source>
</evidence>
<name>A8N9X4_COPC7</name>
<dbReference type="EMBL" id="AACS02000007">
    <property type="protein sequence ID" value="EAU90163.2"/>
    <property type="molecule type" value="Genomic_DNA"/>
</dbReference>
<dbReference type="Gene3D" id="3.40.50.150">
    <property type="entry name" value="Vaccinia Virus protein VP39"/>
    <property type="match status" value="1"/>
</dbReference>
<reference evidence="1 2" key="1">
    <citation type="journal article" date="2010" name="Proc. Natl. Acad. Sci. U.S.A.">
        <title>Insights into evolution of multicellular fungi from the assembled chromosomes of the mushroom Coprinopsis cinerea (Coprinus cinereus).</title>
        <authorList>
            <person name="Stajich J.E."/>
            <person name="Wilke S.K."/>
            <person name="Ahren D."/>
            <person name="Au C.H."/>
            <person name="Birren B.W."/>
            <person name="Borodovsky M."/>
            <person name="Burns C."/>
            <person name="Canback B."/>
            <person name="Casselton L.A."/>
            <person name="Cheng C.K."/>
            <person name="Deng J."/>
            <person name="Dietrich F.S."/>
            <person name="Fargo D.C."/>
            <person name="Farman M.L."/>
            <person name="Gathman A.C."/>
            <person name="Goldberg J."/>
            <person name="Guigo R."/>
            <person name="Hoegger P.J."/>
            <person name="Hooker J.B."/>
            <person name="Huggins A."/>
            <person name="James T.Y."/>
            <person name="Kamada T."/>
            <person name="Kilaru S."/>
            <person name="Kodira C."/>
            <person name="Kues U."/>
            <person name="Kupfer D."/>
            <person name="Kwan H.S."/>
            <person name="Lomsadze A."/>
            <person name="Li W."/>
            <person name="Lilly W.W."/>
            <person name="Ma L.J."/>
            <person name="Mackey A.J."/>
            <person name="Manning G."/>
            <person name="Martin F."/>
            <person name="Muraguchi H."/>
            <person name="Natvig D.O."/>
            <person name="Palmerini H."/>
            <person name="Ramesh M.A."/>
            <person name="Rehmeyer C.J."/>
            <person name="Roe B.A."/>
            <person name="Shenoy N."/>
            <person name="Stanke M."/>
            <person name="Ter-Hovhannisyan V."/>
            <person name="Tunlid A."/>
            <person name="Velagapudi R."/>
            <person name="Vision T.J."/>
            <person name="Zeng Q."/>
            <person name="Zolan M.E."/>
            <person name="Pukkila P.J."/>
        </authorList>
    </citation>
    <scope>NUCLEOTIDE SEQUENCE [LARGE SCALE GENOMIC DNA]</scope>
    <source>
        <strain evidence="2">Okayama-7 / 130 / ATCC MYA-4618 / FGSC 9003</strain>
    </source>
</reference>
<dbReference type="Proteomes" id="UP000001861">
    <property type="component" value="Unassembled WGS sequence"/>
</dbReference>
<dbReference type="InParanoid" id="A8N9X4"/>